<dbReference type="PANTHER" id="PTHR19384:SF109">
    <property type="entry name" value="SULFITE REDUCTASE [NADPH] FLAVOPROTEIN COMPONENT"/>
    <property type="match status" value="1"/>
</dbReference>
<dbReference type="PROSITE" id="PS51384">
    <property type="entry name" value="FAD_FR"/>
    <property type="match status" value="1"/>
</dbReference>
<evidence type="ECO:0000313" key="15">
    <source>
        <dbReference type="EMBL" id="CDR36946.1"/>
    </source>
</evidence>
<dbReference type="PANTHER" id="PTHR19384">
    <property type="entry name" value="NITRIC OXIDE SYNTHASE-RELATED"/>
    <property type="match status" value="1"/>
</dbReference>
<dbReference type="SUPFAM" id="SSF52343">
    <property type="entry name" value="Ferredoxin reductase-like, C-terminal NADP-linked domain"/>
    <property type="match status" value="1"/>
</dbReference>
<dbReference type="Pfam" id="PF00667">
    <property type="entry name" value="FAD_binding_1"/>
    <property type="match status" value="1"/>
</dbReference>
<dbReference type="Proteomes" id="UP000189513">
    <property type="component" value="Unassembled WGS sequence"/>
</dbReference>
<keyword evidence="9" id="KW-0521">NADP</keyword>
<evidence type="ECO:0000256" key="1">
    <source>
        <dbReference type="ARBA" id="ARBA00001917"/>
    </source>
</evidence>
<evidence type="ECO:0000256" key="13">
    <source>
        <dbReference type="ARBA" id="ARBA00059320"/>
    </source>
</evidence>
<evidence type="ECO:0000256" key="2">
    <source>
        <dbReference type="ARBA" id="ARBA00001974"/>
    </source>
</evidence>
<accession>A0A061AQI9</accession>
<evidence type="ECO:0000256" key="7">
    <source>
        <dbReference type="ARBA" id="ARBA00022643"/>
    </source>
</evidence>
<dbReference type="EMBL" id="MPUK01000001">
    <property type="protein sequence ID" value="ONH69331.1"/>
    <property type="molecule type" value="Genomic_DNA"/>
</dbReference>
<dbReference type="Gene3D" id="3.40.920.10">
    <property type="entry name" value="Pyruvate-ferredoxin oxidoreductase, PFOR, domain III"/>
    <property type="match status" value="1"/>
</dbReference>
<dbReference type="Gene3D" id="3.40.50.920">
    <property type="match status" value="1"/>
</dbReference>
<dbReference type="CDD" id="cd06207">
    <property type="entry name" value="CyPoR_like"/>
    <property type="match status" value="1"/>
</dbReference>
<dbReference type="VEuPathDB" id="FungiDB:BON22_0578"/>
<reference evidence="16" key="3">
    <citation type="submission" date="2017-01" db="EMBL/GenBank/DDBJ databases">
        <authorList>
            <person name="Mah S.A."/>
            <person name="Swanson W.J."/>
            <person name="Moy G.W."/>
            <person name="Vacquier V.D."/>
        </authorList>
    </citation>
    <scope>NUCLEOTIDE SEQUENCE [LARGE SCALE GENOMIC DNA]</scope>
    <source>
        <strain evidence="16">65</strain>
    </source>
</reference>
<dbReference type="InterPro" id="IPR017938">
    <property type="entry name" value="Riboflavin_synthase-like_b-brl"/>
</dbReference>
<evidence type="ECO:0000259" key="14">
    <source>
        <dbReference type="PROSITE" id="PS51384"/>
    </source>
</evidence>
<comment type="cofactor">
    <cofactor evidence="2">
        <name>FAD</name>
        <dbReference type="ChEBI" id="CHEBI:57692"/>
    </cofactor>
</comment>
<dbReference type="GO" id="GO:0005829">
    <property type="term" value="C:cytosol"/>
    <property type="evidence" value="ECO:0007669"/>
    <property type="project" value="TreeGrafter"/>
</dbReference>
<comment type="catalytic activity">
    <reaction evidence="12">
        <text>hydrogen sulfide + 3 NADP(+) + 3 H2O = sulfite + 3 NADPH + 4 H(+)</text>
        <dbReference type="Rhea" id="RHEA:13801"/>
        <dbReference type="ChEBI" id="CHEBI:15377"/>
        <dbReference type="ChEBI" id="CHEBI:15378"/>
        <dbReference type="ChEBI" id="CHEBI:17359"/>
        <dbReference type="ChEBI" id="CHEBI:29919"/>
        <dbReference type="ChEBI" id="CHEBI:57783"/>
        <dbReference type="ChEBI" id="CHEBI:58349"/>
        <dbReference type="EC" id="1.8.1.2"/>
    </reaction>
</comment>
<evidence type="ECO:0000256" key="8">
    <source>
        <dbReference type="ARBA" id="ARBA00022827"/>
    </source>
</evidence>
<evidence type="ECO:0000256" key="11">
    <source>
        <dbReference type="ARBA" id="ARBA00023002"/>
    </source>
</evidence>
<dbReference type="PRINTS" id="PR00371">
    <property type="entry name" value="FPNCR"/>
</dbReference>
<evidence type="ECO:0000256" key="3">
    <source>
        <dbReference type="ARBA" id="ARBA00004774"/>
    </source>
</evidence>
<dbReference type="FunFam" id="1.20.990.10:FF:000010">
    <property type="entry name" value="Sulfite reductase [NADPH] flavoprotein component"/>
    <property type="match status" value="1"/>
</dbReference>
<dbReference type="Gene3D" id="3.40.50.80">
    <property type="entry name" value="Nucleotide-binding domain of ferredoxin-NADP reductase (FNR) module"/>
    <property type="match status" value="1"/>
</dbReference>
<comment type="pathway">
    <text evidence="3">Sulfur metabolism; hydrogen sulfide biosynthesis; hydrogen sulfide from sulfite (NADPH route): step 1/1.</text>
</comment>
<evidence type="ECO:0000313" key="17">
    <source>
        <dbReference type="Proteomes" id="UP000189513"/>
    </source>
</evidence>
<dbReference type="Gene3D" id="3.40.50.970">
    <property type="match status" value="1"/>
</dbReference>
<dbReference type="SUPFAM" id="SSF63380">
    <property type="entry name" value="Riboflavin synthase domain-like"/>
    <property type="match status" value="1"/>
</dbReference>
<dbReference type="InterPro" id="IPR002869">
    <property type="entry name" value="Pyrv_flavodox_OxRed_cen"/>
</dbReference>
<gene>
    <name evidence="16" type="ORF">BON22_0578</name>
    <name evidence="15" type="ORF">CYFA0S_01e05798g</name>
</gene>
<dbReference type="FunFam" id="3.40.50.80:FF:000011">
    <property type="entry name" value="Sulfite reductase flavoprotein component"/>
    <property type="match status" value="1"/>
</dbReference>
<dbReference type="InterPro" id="IPR001433">
    <property type="entry name" value="OxRdtase_FAD/NAD-bd"/>
</dbReference>
<dbReference type="OrthoDB" id="1856718at2759"/>
<keyword evidence="6" id="KW-0285">Flavoprotein</keyword>
<organism evidence="15">
    <name type="scientific">Cyberlindnera fabianii</name>
    <name type="common">Yeast</name>
    <name type="synonym">Hansenula fabianii</name>
    <dbReference type="NCBI Taxonomy" id="36022"/>
    <lineage>
        <taxon>Eukaryota</taxon>
        <taxon>Fungi</taxon>
        <taxon>Dikarya</taxon>
        <taxon>Ascomycota</taxon>
        <taxon>Saccharomycotina</taxon>
        <taxon>Saccharomycetes</taxon>
        <taxon>Phaffomycetales</taxon>
        <taxon>Phaffomycetaceae</taxon>
        <taxon>Cyberlindnera</taxon>
    </lineage>
</organism>
<dbReference type="GO" id="GO:0010181">
    <property type="term" value="F:FMN binding"/>
    <property type="evidence" value="ECO:0007669"/>
    <property type="project" value="TreeGrafter"/>
</dbReference>
<dbReference type="InterPro" id="IPR039261">
    <property type="entry name" value="FNR_nucleotide-bd"/>
</dbReference>
<keyword evidence="8" id="KW-0274">FAD</keyword>
<dbReference type="EC" id="1.8.1.2" evidence="4"/>
<feature type="domain" description="FAD-binding FR-type" evidence="14">
    <location>
        <begin position="681"/>
        <end position="912"/>
    </location>
</feature>
<name>A0A061AQI9_CYBFA</name>
<dbReference type="InterPro" id="IPR003097">
    <property type="entry name" value="CysJ-like_FAD-binding"/>
</dbReference>
<evidence type="ECO:0000256" key="5">
    <source>
        <dbReference type="ARBA" id="ARBA00022448"/>
    </source>
</evidence>
<evidence type="ECO:0000313" key="16">
    <source>
        <dbReference type="EMBL" id="ONH69331.1"/>
    </source>
</evidence>
<evidence type="ECO:0000256" key="12">
    <source>
        <dbReference type="ARBA" id="ARBA00052219"/>
    </source>
</evidence>
<dbReference type="SUPFAM" id="SSF52922">
    <property type="entry name" value="TK C-terminal domain-like"/>
    <property type="match status" value="1"/>
</dbReference>
<evidence type="ECO:0000256" key="4">
    <source>
        <dbReference type="ARBA" id="ARBA00012604"/>
    </source>
</evidence>
<keyword evidence="10" id="KW-0249">Electron transport</keyword>
<dbReference type="SUPFAM" id="SSF53323">
    <property type="entry name" value="Pyruvate-ferredoxin oxidoreductase, PFOR, domain III"/>
    <property type="match status" value="1"/>
</dbReference>
<comment type="cofactor">
    <cofactor evidence="1">
        <name>FMN</name>
        <dbReference type="ChEBI" id="CHEBI:58210"/>
    </cofactor>
</comment>
<dbReference type="Gene3D" id="1.20.990.10">
    <property type="entry name" value="NADPH-cytochrome p450 Reductase, Chain A, domain 3"/>
    <property type="match status" value="1"/>
</dbReference>
<dbReference type="Pfam" id="PF00175">
    <property type="entry name" value="NAD_binding_1"/>
    <property type="match status" value="1"/>
</dbReference>
<keyword evidence="17" id="KW-1185">Reference proteome</keyword>
<keyword evidence="7" id="KW-0288">FMN</keyword>
<dbReference type="InterPro" id="IPR023173">
    <property type="entry name" value="NADPH_Cyt_P450_Rdtase_alpha"/>
</dbReference>
<dbReference type="EMBL" id="LK052886">
    <property type="protein sequence ID" value="CDR36946.1"/>
    <property type="molecule type" value="Genomic_DNA"/>
</dbReference>
<dbReference type="OMA" id="MIVAVNW"/>
<keyword evidence="5" id="KW-0813">Transport</keyword>
<evidence type="ECO:0000256" key="6">
    <source>
        <dbReference type="ARBA" id="ARBA00022630"/>
    </source>
</evidence>
<keyword evidence="11" id="KW-0560">Oxidoreductase</keyword>
<dbReference type="InterPro" id="IPR009014">
    <property type="entry name" value="Transketo_C/PFOR_II"/>
</dbReference>
<sequence length="1068" mass="117126">MGISLTESVNSASPAVTSLASASIVQPFGLPKDPHSLKGTSYTTPVTLVSSAIYAALPRIFTYNSIGEENALNGTLKLWSSLHRKNGEDVVPQVSNFEVRAGASSAILGYLSSNKDAETIPVVTSGSSLPYFEPTLKAGDSSKSLSFQVSALDYDNESSALVSNYVTPLNFANALNFAVFTPLSAEEAQHIAILSLAYSSVQSSLNLYDGPSYIRDSLKVNNVLDQDALAAAYRQLKASTSGWSQIPIAKRPSAALSALNGILGTHYKPFEYFGAADATNVFVVYGSVESELFSKKVVELSNEFNLKIGVIAVRIPLPFDSESFVAAIPKTTQSLTVIGQSLDNKSSILKSNVNATVFLNGLAKQIKVSEFIYSPTFVWSAVAVHQIVNSFVVIPESTVTKQVEVESDSALGDSIFWSLDNSKYIDVASRVAHAYSLDANVQLKFKSKFDNEVAGGIYQAQISAASKSATSGAVDAADVIVVDDKTILQNFNVVKTVKSNGVVILAQSDLPQDLKEFAEGLPIGFRRNIAKNGSKLVVIDLSTIGELEAAKGRTGLIAIQSVFWKYSAPSLSLNDIVRRVHQSSGSDIELLAAVVTSIVEETVFAKGVKEIEIDSKWAELPLEENEVSLPVFPTESSFVANPRSVPEPETTQVSSYVDTVKKFAFKESFNTVNNLRPDLPVRNFIVKVQENRRVTPADYSRNIFHIEFDITGTGLTYDIGEALGVHGRNDPEEVSRFIELYGLDPNTLVQVPNKDNNDLIETRTVFQAFTDNLDLLGKPAKRFYESLAPFATDEKEKKKLESLGSPEGADELKKFQDVEFYSYSDIFEVFPSARPSLEELLTLIPPLKRREYSIASSQKMHPNAVHLLIVVVDWTDARKRKRFGQCSRYLSQLAIGSELVVSVKPSVMKLPPLSTQPIVMSGLGTGLAPFKAFVEEKIWQKQQGMEIGEIFLYLGARHRKEEYLYGELWEAYKAAGVITHIGAAFSRDQPEKIYIQDRIRQTLPELKEAIVKKNGSFYLCGPVWPVPDVTAALEDIVATEAKERGVEIDAAHEVEEMKENSRYILEVY</sequence>
<dbReference type="InterPro" id="IPR017927">
    <property type="entry name" value="FAD-bd_FR_type"/>
</dbReference>
<dbReference type="GO" id="GO:0004783">
    <property type="term" value="F:sulfite reductase (NADPH) activity"/>
    <property type="evidence" value="ECO:0007669"/>
    <property type="project" value="UniProtKB-EC"/>
</dbReference>
<reference evidence="17" key="2">
    <citation type="journal article" date="2017" name="Genome Announc.">
        <title>Genome sequences of Cyberlindnera fabianii 65, Pichia kudriavzevii 129, and Saccharomyces cerevisiae 131 isolated from fermented masau fruits in Zimbabwe.</title>
        <authorList>
            <person name="van Rijswijck I.M.H."/>
            <person name="Derks M.F.L."/>
            <person name="Abee T."/>
            <person name="de Ridder D."/>
            <person name="Smid E.J."/>
        </authorList>
    </citation>
    <scope>NUCLEOTIDE SEQUENCE [LARGE SCALE GENOMIC DNA]</scope>
    <source>
        <strain evidence="17">65</strain>
    </source>
</reference>
<evidence type="ECO:0000256" key="9">
    <source>
        <dbReference type="ARBA" id="ARBA00022857"/>
    </source>
</evidence>
<dbReference type="InterPro" id="IPR001709">
    <property type="entry name" value="Flavoprot_Pyr_Nucl_cyt_Rdtase"/>
</dbReference>
<evidence type="ECO:0000256" key="10">
    <source>
        <dbReference type="ARBA" id="ARBA00022982"/>
    </source>
</evidence>
<reference evidence="15" key="1">
    <citation type="journal article" date="2014" name="Genome Announc.">
        <title>Genome sequence of the yeast Cyberlindnera fabianii (Hansenula fabianii).</title>
        <authorList>
            <person name="Freel K.C."/>
            <person name="Sarilar V."/>
            <person name="Neuveglise C."/>
            <person name="Devillers H."/>
            <person name="Friedrich A."/>
            <person name="Schacherer J."/>
        </authorList>
    </citation>
    <scope>NUCLEOTIDE SEQUENCE</scope>
    <source>
        <strain evidence="15">YJS4271</strain>
    </source>
</reference>
<protein>
    <recommendedName>
        <fullName evidence="4">assimilatory sulfite reductase (NADPH)</fullName>
        <ecNumber evidence="4">1.8.1.2</ecNumber>
    </recommendedName>
</protein>
<dbReference type="GO" id="GO:0050660">
    <property type="term" value="F:flavin adenine dinucleotide binding"/>
    <property type="evidence" value="ECO:0007669"/>
    <property type="project" value="TreeGrafter"/>
</dbReference>
<dbReference type="STRING" id="36022.A0A061AQI9"/>
<proteinExistence type="predicted"/>
<comment type="function">
    <text evidence="13">This enzyme catalyzes the 6-electron reduction of sulfite to sulfide. This is one of several activities required for the biosynthesis of L-cysteine from sulfate.</text>
</comment>
<dbReference type="AlphaFoldDB" id="A0A061AQI9"/>
<dbReference type="Gene3D" id="2.40.30.10">
    <property type="entry name" value="Translation factors"/>
    <property type="match status" value="1"/>
</dbReference>